<keyword evidence="1" id="KW-0812">Transmembrane</keyword>
<dbReference type="EMBL" id="RJSG01000001">
    <property type="protein sequence ID" value="RNL81032.1"/>
    <property type="molecule type" value="Genomic_DNA"/>
</dbReference>
<feature type="transmembrane region" description="Helical" evidence="1">
    <location>
        <begin position="25"/>
        <end position="42"/>
    </location>
</feature>
<keyword evidence="1" id="KW-0472">Membrane</keyword>
<keyword evidence="1" id="KW-1133">Transmembrane helix</keyword>
<organism evidence="3 4">
    <name type="scientific">Nocardioides marmorisolisilvae</name>
    <dbReference type="NCBI Taxonomy" id="1542737"/>
    <lineage>
        <taxon>Bacteria</taxon>
        <taxon>Bacillati</taxon>
        <taxon>Actinomycetota</taxon>
        <taxon>Actinomycetes</taxon>
        <taxon>Propionibacteriales</taxon>
        <taxon>Nocardioidaceae</taxon>
        <taxon>Nocardioides</taxon>
    </lineage>
</organism>
<evidence type="ECO:0000313" key="3">
    <source>
        <dbReference type="EMBL" id="RNL81032.1"/>
    </source>
</evidence>
<sequence>MSAVEVDEVGPTTAGAAGFLRRNRVAVALGLAVLCTLLLVTWQGRDTGRNGILDPENAAPHGARALAQVLGDHGVPVDVVRGRRAFEDAQVDGNTTVVVSNPWDLGRTTYRDLEERLSTATGSELVVAGIAPAVADALGLKDKDFSTATDRDRTPADCSPAQPLLDGLTLDVPGSGLGVPGDGCFGDQAGRLLLVGANGHRWVLVDPSPLSNDRIDVGDNAAVALRLLGQRDRVVWYVADPDEVQAGDGTGVGRLLPRWLVPSVWLIAIAAVALLLYRGRRLGPLVTEPMPVTIKALESTTALGRLYERARDRWHAAELLIEGTVRRLRQVLGLSPTATREEVVRAVATRTGRPVEAITGILDRVVRTDADLVTLANELTHLEEEVRTV</sequence>
<reference evidence="3 4" key="1">
    <citation type="submission" date="2018-11" db="EMBL/GenBank/DDBJ databases">
        <authorList>
            <person name="Li F."/>
        </authorList>
    </citation>
    <scope>NUCLEOTIDE SEQUENCE [LARGE SCALE GENOMIC DNA]</scope>
    <source>
        <strain evidence="3 4">KIS18-7</strain>
    </source>
</reference>
<dbReference type="RefSeq" id="WP_123232237.1">
    <property type="nucleotide sequence ID" value="NZ_RJSG01000001.1"/>
</dbReference>
<protein>
    <submittedName>
        <fullName evidence="3">DUF4350 domain-containing protein</fullName>
    </submittedName>
</protein>
<feature type="transmembrane region" description="Helical" evidence="1">
    <location>
        <begin position="259"/>
        <end position="277"/>
    </location>
</feature>
<name>A0A3N0DZL2_9ACTN</name>
<dbReference type="InterPro" id="IPR025646">
    <property type="entry name" value="DUF4350"/>
</dbReference>
<evidence type="ECO:0000256" key="1">
    <source>
        <dbReference type="SAM" id="Phobius"/>
    </source>
</evidence>
<gene>
    <name evidence="3" type="ORF">EFL95_01210</name>
</gene>
<dbReference type="AlphaFoldDB" id="A0A3N0DZL2"/>
<dbReference type="Proteomes" id="UP000277094">
    <property type="component" value="Unassembled WGS sequence"/>
</dbReference>
<proteinExistence type="predicted"/>
<dbReference type="Pfam" id="PF14258">
    <property type="entry name" value="DUF4350"/>
    <property type="match status" value="1"/>
</dbReference>
<feature type="domain" description="DUF4350" evidence="2">
    <location>
        <begin position="55"/>
        <end position="228"/>
    </location>
</feature>
<accession>A0A3N0DZL2</accession>
<evidence type="ECO:0000259" key="2">
    <source>
        <dbReference type="Pfam" id="PF14258"/>
    </source>
</evidence>
<evidence type="ECO:0000313" key="4">
    <source>
        <dbReference type="Proteomes" id="UP000277094"/>
    </source>
</evidence>
<dbReference type="OrthoDB" id="5241668at2"/>
<comment type="caution">
    <text evidence="3">The sequence shown here is derived from an EMBL/GenBank/DDBJ whole genome shotgun (WGS) entry which is preliminary data.</text>
</comment>
<keyword evidence="4" id="KW-1185">Reference proteome</keyword>